<gene>
    <name evidence="2" type="ORF">PoB_000681000</name>
</gene>
<reference evidence="2 3" key="1">
    <citation type="journal article" date="2021" name="Elife">
        <title>Chloroplast acquisition without the gene transfer in kleptoplastic sea slugs, Plakobranchus ocellatus.</title>
        <authorList>
            <person name="Maeda T."/>
            <person name="Takahashi S."/>
            <person name="Yoshida T."/>
            <person name="Shimamura S."/>
            <person name="Takaki Y."/>
            <person name="Nagai Y."/>
            <person name="Toyoda A."/>
            <person name="Suzuki Y."/>
            <person name="Arimoto A."/>
            <person name="Ishii H."/>
            <person name="Satoh N."/>
            <person name="Nishiyama T."/>
            <person name="Hasebe M."/>
            <person name="Maruyama T."/>
            <person name="Minagawa J."/>
            <person name="Obokata J."/>
            <person name="Shigenobu S."/>
        </authorList>
    </citation>
    <scope>NUCLEOTIDE SEQUENCE [LARGE SCALE GENOMIC DNA]</scope>
</reference>
<keyword evidence="3" id="KW-1185">Reference proteome</keyword>
<sequence length="112" mass="12235">MSRRKQSRPRHVDEGVTALEGADPFPGVRSDLAAAASTATLEDCQDKDLAVLALKKRANDNDDDNVDDNHVDNNSLNAEDDDTGISEAMAASHGMYSIHSDFFSHFSFLLVR</sequence>
<evidence type="ECO:0000313" key="3">
    <source>
        <dbReference type="Proteomes" id="UP000735302"/>
    </source>
</evidence>
<protein>
    <submittedName>
        <fullName evidence="2">Uncharacterized protein</fullName>
    </submittedName>
</protein>
<dbReference type="AlphaFoldDB" id="A0AAV3YCP5"/>
<name>A0AAV3YCP5_9GAST</name>
<dbReference type="Proteomes" id="UP000735302">
    <property type="component" value="Unassembled WGS sequence"/>
</dbReference>
<comment type="caution">
    <text evidence="2">The sequence shown here is derived from an EMBL/GenBank/DDBJ whole genome shotgun (WGS) entry which is preliminary data.</text>
</comment>
<organism evidence="2 3">
    <name type="scientific">Plakobranchus ocellatus</name>
    <dbReference type="NCBI Taxonomy" id="259542"/>
    <lineage>
        <taxon>Eukaryota</taxon>
        <taxon>Metazoa</taxon>
        <taxon>Spiralia</taxon>
        <taxon>Lophotrochozoa</taxon>
        <taxon>Mollusca</taxon>
        <taxon>Gastropoda</taxon>
        <taxon>Heterobranchia</taxon>
        <taxon>Euthyneura</taxon>
        <taxon>Panpulmonata</taxon>
        <taxon>Sacoglossa</taxon>
        <taxon>Placobranchoidea</taxon>
        <taxon>Plakobranchidae</taxon>
        <taxon>Plakobranchus</taxon>
    </lineage>
</organism>
<proteinExistence type="predicted"/>
<evidence type="ECO:0000256" key="1">
    <source>
        <dbReference type="SAM" id="MobiDB-lite"/>
    </source>
</evidence>
<evidence type="ECO:0000313" key="2">
    <source>
        <dbReference type="EMBL" id="GFN80304.1"/>
    </source>
</evidence>
<dbReference type="EMBL" id="BLXT01000816">
    <property type="protein sequence ID" value="GFN80304.1"/>
    <property type="molecule type" value="Genomic_DNA"/>
</dbReference>
<feature type="region of interest" description="Disordered" evidence="1">
    <location>
        <begin position="57"/>
        <end position="81"/>
    </location>
</feature>
<feature type="region of interest" description="Disordered" evidence="1">
    <location>
        <begin position="1"/>
        <end position="27"/>
    </location>
</feature>
<accession>A0AAV3YCP5</accession>